<reference evidence="2" key="2">
    <citation type="submission" date="2020-09" db="EMBL/GenBank/DDBJ databases">
        <authorList>
            <person name="Sun Q."/>
            <person name="Kim S."/>
        </authorList>
    </citation>
    <scope>NUCLEOTIDE SEQUENCE</scope>
    <source>
        <strain evidence="2">KCTC 23310</strain>
    </source>
</reference>
<dbReference type="Pfam" id="PF06114">
    <property type="entry name" value="Peptidase_M78"/>
    <property type="match status" value="1"/>
</dbReference>
<dbReference type="EMBL" id="BMYJ01000008">
    <property type="protein sequence ID" value="GHC60611.1"/>
    <property type="molecule type" value="Genomic_DNA"/>
</dbReference>
<organism evidence="2 3">
    <name type="scientific">Neogemmobacter tilapiae</name>
    <dbReference type="NCBI Taxonomy" id="875041"/>
    <lineage>
        <taxon>Bacteria</taxon>
        <taxon>Pseudomonadati</taxon>
        <taxon>Pseudomonadota</taxon>
        <taxon>Alphaproteobacteria</taxon>
        <taxon>Rhodobacterales</taxon>
        <taxon>Paracoccaceae</taxon>
        <taxon>Neogemmobacter</taxon>
    </lineage>
</organism>
<accession>A0A918TSH9</accession>
<evidence type="ECO:0000259" key="1">
    <source>
        <dbReference type="Pfam" id="PF06114"/>
    </source>
</evidence>
<gene>
    <name evidence="2" type="ORF">GCM10007315_25600</name>
</gene>
<evidence type="ECO:0000313" key="2">
    <source>
        <dbReference type="EMBL" id="GHC60611.1"/>
    </source>
</evidence>
<reference evidence="2" key="1">
    <citation type="journal article" date="2014" name="Int. J. Syst. Evol. Microbiol.">
        <title>Complete genome sequence of Corynebacterium casei LMG S-19264T (=DSM 44701T), isolated from a smear-ripened cheese.</title>
        <authorList>
            <consortium name="US DOE Joint Genome Institute (JGI-PGF)"/>
            <person name="Walter F."/>
            <person name="Albersmeier A."/>
            <person name="Kalinowski J."/>
            <person name="Ruckert C."/>
        </authorList>
    </citation>
    <scope>NUCLEOTIDE SEQUENCE</scope>
    <source>
        <strain evidence="2">KCTC 23310</strain>
    </source>
</reference>
<proteinExistence type="predicted"/>
<sequence length="218" mass="24205">MLLTDRLRTQGQILVNTKRGMPAARFSLAHELGHFLLERHVLGLDGRFTCTQNDLREARTAQLHQRQEAEANAFAIALLAPQALAALFTVAEPSIAAARGLRDRLELSLEAAARCLVARHDEPLAAVWTKNRVIRYVVRGPRFPWIERGPQQVVSALSRTAEAFGRRLEGTTAMGEVAPAAWTNADIPELFEQVRIGKEGHALTLLWATLPECEDEED</sequence>
<dbReference type="Gene3D" id="1.10.10.2910">
    <property type="match status" value="1"/>
</dbReference>
<dbReference type="PANTHER" id="PTHR43236:SF1">
    <property type="entry name" value="BLL7220 PROTEIN"/>
    <property type="match status" value="1"/>
</dbReference>
<dbReference type="InterPro" id="IPR010359">
    <property type="entry name" value="IrrE_HExxH"/>
</dbReference>
<dbReference type="InterPro" id="IPR052345">
    <property type="entry name" value="Rad_response_metalloprotease"/>
</dbReference>
<keyword evidence="3" id="KW-1185">Reference proteome</keyword>
<protein>
    <recommendedName>
        <fullName evidence="1">IrrE N-terminal-like domain-containing protein</fullName>
    </recommendedName>
</protein>
<comment type="caution">
    <text evidence="2">The sequence shown here is derived from an EMBL/GenBank/DDBJ whole genome shotgun (WGS) entry which is preliminary data.</text>
</comment>
<name>A0A918TSH9_9RHOB</name>
<feature type="domain" description="IrrE N-terminal-like" evidence="1">
    <location>
        <begin position="10"/>
        <end position="114"/>
    </location>
</feature>
<dbReference type="AlphaFoldDB" id="A0A918TSH9"/>
<dbReference type="Proteomes" id="UP000638981">
    <property type="component" value="Unassembled WGS sequence"/>
</dbReference>
<dbReference type="PANTHER" id="PTHR43236">
    <property type="entry name" value="ANTITOXIN HIGA1"/>
    <property type="match status" value="1"/>
</dbReference>
<evidence type="ECO:0000313" key="3">
    <source>
        <dbReference type="Proteomes" id="UP000638981"/>
    </source>
</evidence>